<evidence type="ECO:0000313" key="7">
    <source>
        <dbReference type="EMBL" id="KAK4210613.1"/>
    </source>
</evidence>
<evidence type="ECO:0000256" key="2">
    <source>
        <dbReference type="ARBA" id="ARBA00007992"/>
    </source>
</evidence>
<keyword evidence="4" id="KW-0274">FAD</keyword>
<evidence type="ECO:0000259" key="6">
    <source>
        <dbReference type="Pfam" id="PF01494"/>
    </source>
</evidence>
<dbReference type="InterPro" id="IPR050562">
    <property type="entry name" value="FAD_mOase_fung"/>
</dbReference>
<dbReference type="Gene3D" id="3.50.50.60">
    <property type="entry name" value="FAD/NAD(P)-binding domain"/>
    <property type="match status" value="1"/>
</dbReference>
<dbReference type="SUPFAM" id="SSF51905">
    <property type="entry name" value="FAD/NAD(P)-binding domain"/>
    <property type="match status" value="1"/>
</dbReference>
<dbReference type="Proteomes" id="UP001301769">
    <property type="component" value="Unassembled WGS sequence"/>
</dbReference>
<organism evidence="7 8">
    <name type="scientific">Rhypophila decipiens</name>
    <dbReference type="NCBI Taxonomy" id="261697"/>
    <lineage>
        <taxon>Eukaryota</taxon>
        <taxon>Fungi</taxon>
        <taxon>Dikarya</taxon>
        <taxon>Ascomycota</taxon>
        <taxon>Pezizomycotina</taxon>
        <taxon>Sordariomycetes</taxon>
        <taxon>Sordariomycetidae</taxon>
        <taxon>Sordariales</taxon>
        <taxon>Naviculisporaceae</taxon>
        <taxon>Rhypophila</taxon>
    </lineage>
</organism>
<comment type="cofactor">
    <cofactor evidence="1">
        <name>FAD</name>
        <dbReference type="ChEBI" id="CHEBI:57692"/>
    </cofactor>
</comment>
<reference evidence="7" key="1">
    <citation type="journal article" date="2023" name="Mol. Phylogenet. Evol.">
        <title>Genome-scale phylogeny and comparative genomics of the fungal order Sordariales.</title>
        <authorList>
            <person name="Hensen N."/>
            <person name="Bonometti L."/>
            <person name="Westerberg I."/>
            <person name="Brannstrom I.O."/>
            <person name="Guillou S."/>
            <person name="Cros-Aarteil S."/>
            <person name="Calhoun S."/>
            <person name="Haridas S."/>
            <person name="Kuo A."/>
            <person name="Mondo S."/>
            <person name="Pangilinan J."/>
            <person name="Riley R."/>
            <person name="LaButti K."/>
            <person name="Andreopoulos B."/>
            <person name="Lipzen A."/>
            <person name="Chen C."/>
            <person name="Yan M."/>
            <person name="Daum C."/>
            <person name="Ng V."/>
            <person name="Clum A."/>
            <person name="Steindorff A."/>
            <person name="Ohm R.A."/>
            <person name="Martin F."/>
            <person name="Silar P."/>
            <person name="Natvig D.O."/>
            <person name="Lalanne C."/>
            <person name="Gautier V."/>
            <person name="Ament-Velasquez S.L."/>
            <person name="Kruys A."/>
            <person name="Hutchinson M.I."/>
            <person name="Powell A.J."/>
            <person name="Barry K."/>
            <person name="Miller A.N."/>
            <person name="Grigoriev I.V."/>
            <person name="Debuchy R."/>
            <person name="Gladieux P."/>
            <person name="Hiltunen Thoren M."/>
            <person name="Johannesson H."/>
        </authorList>
    </citation>
    <scope>NUCLEOTIDE SEQUENCE</scope>
    <source>
        <strain evidence="7">PSN293</strain>
    </source>
</reference>
<feature type="domain" description="FAD-binding" evidence="6">
    <location>
        <begin position="5"/>
        <end position="340"/>
    </location>
</feature>
<dbReference type="GO" id="GO:0004497">
    <property type="term" value="F:monooxygenase activity"/>
    <property type="evidence" value="ECO:0007669"/>
    <property type="project" value="UniProtKB-KW"/>
</dbReference>
<reference evidence="7" key="2">
    <citation type="submission" date="2023-05" db="EMBL/GenBank/DDBJ databases">
        <authorList>
            <consortium name="Lawrence Berkeley National Laboratory"/>
            <person name="Steindorff A."/>
            <person name="Hensen N."/>
            <person name="Bonometti L."/>
            <person name="Westerberg I."/>
            <person name="Brannstrom I.O."/>
            <person name="Guillou S."/>
            <person name="Cros-Aarteil S."/>
            <person name="Calhoun S."/>
            <person name="Haridas S."/>
            <person name="Kuo A."/>
            <person name="Mondo S."/>
            <person name="Pangilinan J."/>
            <person name="Riley R."/>
            <person name="Labutti K."/>
            <person name="Andreopoulos B."/>
            <person name="Lipzen A."/>
            <person name="Chen C."/>
            <person name="Yanf M."/>
            <person name="Daum C."/>
            <person name="Ng V."/>
            <person name="Clum A."/>
            <person name="Ohm R."/>
            <person name="Martin F."/>
            <person name="Silar P."/>
            <person name="Natvig D."/>
            <person name="Lalanne C."/>
            <person name="Gautier V."/>
            <person name="Ament-Velasquez S.L."/>
            <person name="Kruys A."/>
            <person name="Hutchinson M.I."/>
            <person name="Powell A.J."/>
            <person name="Barry K."/>
            <person name="Miller A.N."/>
            <person name="Grigoriev I.V."/>
            <person name="Debuchy R."/>
            <person name="Gladieux P."/>
            <person name="Thoren M.H."/>
            <person name="Johannesson H."/>
        </authorList>
    </citation>
    <scope>NUCLEOTIDE SEQUENCE</scope>
    <source>
        <strain evidence="7">PSN293</strain>
    </source>
</reference>
<dbReference type="AlphaFoldDB" id="A0AAN6Y1Q2"/>
<protein>
    <submittedName>
        <fullName evidence="7">FAD-dependent monooxygenase sdnN</fullName>
    </submittedName>
</protein>
<evidence type="ECO:0000256" key="5">
    <source>
        <dbReference type="ARBA" id="ARBA00023002"/>
    </source>
</evidence>
<evidence type="ECO:0000256" key="3">
    <source>
        <dbReference type="ARBA" id="ARBA00022630"/>
    </source>
</evidence>
<dbReference type="PANTHER" id="PTHR47356">
    <property type="entry name" value="FAD-DEPENDENT MONOOXYGENASE ASQG-RELATED"/>
    <property type="match status" value="1"/>
</dbReference>
<dbReference type="Pfam" id="PF01494">
    <property type="entry name" value="FAD_binding_3"/>
    <property type="match status" value="1"/>
</dbReference>
<evidence type="ECO:0000256" key="4">
    <source>
        <dbReference type="ARBA" id="ARBA00022827"/>
    </source>
</evidence>
<gene>
    <name evidence="7" type="ORF">QBC37DRAFT_29595</name>
</gene>
<keyword evidence="5" id="KW-0560">Oxidoreductase</keyword>
<keyword evidence="7" id="KW-0503">Monooxygenase</keyword>
<dbReference type="GO" id="GO:0071949">
    <property type="term" value="F:FAD binding"/>
    <property type="evidence" value="ECO:0007669"/>
    <property type="project" value="InterPro"/>
</dbReference>
<sequence length="441" mass="48849">MSGFKVIIVGGGPAGLVAAHALHQAGVDFILLERRSSVIDPSGASVVLNPPTMRVLSQFGLREQLEEAGAELSHVKSFTNEGYKFRDSTQITLLKESLGAAQVIYHRPDLVRIIYDGLPSEAQDKILTDQKVTSIHQDQHSVQVSCADGSTFTGSIVMGADGVHSRTRQQLRQAMISDGQEAACDDEKPYECAYRMLWCTFSRPVSTPPGLGGETQGVDGTLALMVGKKTAMIICYEKLPSPTRERVDYSEKHMVQMFESFADWPVTETLRFRDVFDIRNAGMANLHEGIVKNFSKGRICLVSDACHRYTPNAGLGLNNGIQDVVALCNEIQAAVEQAPDGNPDQEVMEKVFGSYLEQRLALMKKDLRGSALLTRLQAWASTFHYIMARYILVPDWVQRLTIRYIAVPTMRKAPVFKYIAAEEPYTGIVGWEHPIKPRLAT</sequence>
<dbReference type="InterPro" id="IPR002938">
    <property type="entry name" value="FAD-bd"/>
</dbReference>
<proteinExistence type="inferred from homology"/>
<dbReference type="PRINTS" id="PR00420">
    <property type="entry name" value="RNGMNOXGNASE"/>
</dbReference>
<comment type="similarity">
    <text evidence="2">Belongs to the paxM FAD-dependent monooxygenase family.</text>
</comment>
<evidence type="ECO:0000256" key="1">
    <source>
        <dbReference type="ARBA" id="ARBA00001974"/>
    </source>
</evidence>
<keyword evidence="8" id="KW-1185">Reference proteome</keyword>
<keyword evidence="3" id="KW-0285">Flavoprotein</keyword>
<comment type="caution">
    <text evidence="7">The sequence shown here is derived from an EMBL/GenBank/DDBJ whole genome shotgun (WGS) entry which is preliminary data.</text>
</comment>
<dbReference type="InterPro" id="IPR036188">
    <property type="entry name" value="FAD/NAD-bd_sf"/>
</dbReference>
<evidence type="ECO:0000313" key="8">
    <source>
        <dbReference type="Proteomes" id="UP001301769"/>
    </source>
</evidence>
<dbReference type="EMBL" id="MU858170">
    <property type="protein sequence ID" value="KAK4210613.1"/>
    <property type="molecule type" value="Genomic_DNA"/>
</dbReference>
<accession>A0AAN6Y1Q2</accession>
<name>A0AAN6Y1Q2_9PEZI</name>
<dbReference type="PANTHER" id="PTHR47356:SF2">
    <property type="entry name" value="FAD-BINDING DOMAIN-CONTAINING PROTEIN-RELATED"/>
    <property type="match status" value="1"/>
</dbReference>